<feature type="domain" description="Glycosyl transferase family 28 C-terminal" evidence="13">
    <location>
        <begin position="181"/>
        <end position="351"/>
    </location>
</feature>
<keyword evidence="5 10" id="KW-0133">Cell shape</keyword>
<comment type="catalytic activity">
    <reaction evidence="10">
        <text>di-trans,octa-cis-undecaprenyl diphospho-N-acetyl-alpha-D-muramoyl-L-alanyl-D-glutamyl-meso-2,6-diaminopimeloyl-D-alanyl-D-alanine + UDP-N-acetyl-alpha-D-glucosamine = di-trans,octa-cis-undecaprenyl diphospho-[N-acetyl-alpha-D-glucosaminyl-(1-&gt;4)]-N-acetyl-alpha-D-muramoyl-L-alanyl-D-glutamyl-meso-2,6-diaminopimeloyl-D-alanyl-D-alanine + UDP + H(+)</text>
        <dbReference type="Rhea" id="RHEA:31227"/>
        <dbReference type="ChEBI" id="CHEBI:15378"/>
        <dbReference type="ChEBI" id="CHEBI:57705"/>
        <dbReference type="ChEBI" id="CHEBI:58223"/>
        <dbReference type="ChEBI" id="CHEBI:61387"/>
        <dbReference type="ChEBI" id="CHEBI:61388"/>
        <dbReference type="EC" id="2.4.1.227"/>
    </reaction>
</comment>
<dbReference type="GO" id="GO:0008360">
    <property type="term" value="P:regulation of cell shape"/>
    <property type="evidence" value="ECO:0007669"/>
    <property type="project" value="UniProtKB-KW"/>
</dbReference>
<feature type="binding site" evidence="10">
    <location>
        <position position="162"/>
    </location>
    <ligand>
        <name>UDP-N-acetyl-alpha-D-glucosamine</name>
        <dbReference type="ChEBI" id="CHEBI:57705"/>
    </ligand>
</feature>
<dbReference type="GO" id="GO:0005886">
    <property type="term" value="C:plasma membrane"/>
    <property type="evidence" value="ECO:0007669"/>
    <property type="project" value="UniProtKB-SubCell"/>
</dbReference>
<dbReference type="InterPro" id="IPR004276">
    <property type="entry name" value="GlycoTrans_28_N"/>
</dbReference>
<dbReference type="UniPathway" id="UPA00219"/>
<evidence type="ECO:0000256" key="3">
    <source>
        <dbReference type="ARBA" id="ARBA00022676"/>
    </source>
</evidence>
<dbReference type="GO" id="GO:0051301">
    <property type="term" value="P:cell division"/>
    <property type="evidence" value="ECO:0007669"/>
    <property type="project" value="UniProtKB-KW"/>
</dbReference>
<dbReference type="GO" id="GO:0005975">
    <property type="term" value="P:carbohydrate metabolic process"/>
    <property type="evidence" value="ECO:0007669"/>
    <property type="project" value="InterPro"/>
</dbReference>
<keyword evidence="3 10" id="KW-0328">Glycosyltransferase</keyword>
<dbReference type="EC" id="2.4.1.227" evidence="10"/>
<keyword evidence="1 10" id="KW-1003">Cell membrane</keyword>
<evidence type="ECO:0000256" key="10">
    <source>
        <dbReference type="HAMAP-Rule" id="MF_00033"/>
    </source>
</evidence>
<evidence type="ECO:0000256" key="6">
    <source>
        <dbReference type="ARBA" id="ARBA00022984"/>
    </source>
</evidence>
<dbReference type="Pfam" id="PF03033">
    <property type="entry name" value="Glyco_transf_28"/>
    <property type="match status" value="1"/>
</dbReference>
<organism evidence="14 15">
    <name type="scientific">candidate division WWE3 bacterium CG_4_9_14_0_2_um_filter_48_10</name>
    <dbReference type="NCBI Taxonomy" id="1975078"/>
    <lineage>
        <taxon>Bacteria</taxon>
        <taxon>Katanobacteria</taxon>
    </lineage>
</organism>
<sequence length="366" mass="41589">MNYKPMRIIVTGGHHTPALAVMEELTKRGNFCFFWVGWATQAEYRVIKKLDIPLFNLQAGKLYRTASVGQIFKIPLGFFHAFYLLIKIRPRLIISFGGYLAAPVVLAGFLLRIPAVTHEQTVVSGWANRFIGFFAKKVFVSWERSRQFFPRGKTVVTGNPVREAIFEVKTNRFRFPENLPTIYITGGKQGAHVINEVVREALSEFLSSYNVIHQTGFSEVYPDYQKILVLRRQLPKKLSRRYLVQEFFGDEEIGAVYKAADLVVARAGANTVVEAAALGKPAIFIPIPWASHNEQMENAKLLERIGSARILPQEKLSPSPLLKEVEWMVKNLKFYQERGEEAKKLVDPLAAKKIAEEIIKVIQIKP</sequence>
<keyword evidence="7 10" id="KW-0472">Membrane</keyword>
<comment type="caution">
    <text evidence="14">The sequence shown here is derived from an EMBL/GenBank/DDBJ whole genome shotgun (WGS) entry which is preliminary data.</text>
</comment>
<dbReference type="GO" id="GO:0050511">
    <property type="term" value="F:undecaprenyldiphospho-muramoylpentapeptide beta-N-acetylglucosaminyltransferase activity"/>
    <property type="evidence" value="ECO:0007669"/>
    <property type="project" value="UniProtKB-UniRule"/>
</dbReference>
<gene>
    <name evidence="10" type="primary">murG</name>
    <name evidence="14" type="ORF">CO059_01660</name>
</gene>
<evidence type="ECO:0000256" key="8">
    <source>
        <dbReference type="ARBA" id="ARBA00023306"/>
    </source>
</evidence>
<accession>A0A2M8EJ51</accession>
<dbReference type="SUPFAM" id="SSF53756">
    <property type="entry name" value="UDP-Glycosyltransferase/glycogen phosphorylase"/>
    <property type="match status" value="1"/>
</dbReference>
<keyword evidence="11" id="KW-1133">Transmembrane helix</keyword>
<evidence type="ECO:0000256" key="5">
    <source>
        <dbReference type="ARBA" id="ARBA00022960"/>
    </source>
</evidence>
<protein>
    <recommendedName>
        <fullName evidence="10">UDP-N-acetylglucosamine--N-acetylmuramyl-(pentapeptide) pyrophosphoryl-undecaprenol N-acetylglucosamine transferase</fullName>
        <ecNumber evidence="10">2.4.1.227</ecNumber>
    </recommendedName>
    <alternativeName>
        <fullName evidence="10">Undecaprenyl-PP-MurNAc-pentapeptide-UDPGlcNAc GlcNAc transferase</fullName>
    </alternativeName>
</protein>
<keyword evidence="9 10" id="KW-0961">Cell wall biogenesis/degradation</keyword>
<evidence type="ECO:0000313" key="15">
    <source>
        <dbReference type="Proteomes" id="UP000228781"/>
    </source>
</evidence>
<dbReference type="Proteomes" id="UP000228781">
    <property type="component" value="Unassembled WGS sequence"/>
</dbReference>
<feature type="domain" description="Glycosyltransferase family 28 N-terminal" evidence="12">
    <location>
        <begin position="11"/>
        <end position="139"/>
    </location>
</feature>
<evidence type="ECO:0000256" key="1">
    <source>
        <dbReference type="ARBA" id="ARBA00022475"/>
    </source>
</evidence>
<comment type="subcellular location">
    <subcellularLocation>
        <location evidence="10">Cell membrane</location>
        <topology evidence="10">Peripheral membrane protein</topology>
        <orientation evidence="10">Cytoplasmic side</orientation>
    </subcellularLocation>
</comment>
<dbReference type="CDD" id="cd03785">
    <property type="entry name" value="GT28_MurG"/>
    <property type="match status" value="1"/>
</dbReference>
<dbReference type="GO" id="GO:0071555">
    <property type="term" value="P:cell wall organization"/>
    <property type="evidence" value="ECO:0007669"/>
    <property type="project" value="UniProtKB-KW"/>
</dbReference>
<proteinExistence type="inferred from homology"/>
<keyword evidence="2 10" id="KW-0132">Cell division</keyword>
<keyword evidence="8 10" id="KW-0131">Cell cycle</keyword>
<evidence type="ECO:0000256" key="2">
    <source>
        <dbReference type="ARBA" id="ARBA00022618"/>
    </source>
</evidence>
<evidence type="ECO:0000256" key="9">
    <source>
        <dbReference type="ARBA" id="ARBA00023316"/>
    </source>
</evidence>
<dbReference type="HAMAP" id="MF_00033">
    <property type="entry name" value="MurG"/>
    <property type="match status" value="1"/>
</dbReference>
<feature type="transmembrane region" description="Helical" evidence="11">
    <location>
        <begin position="92"/>
        <end position="111"/>
    </location>
</feature>
<dbReference type="Gene3D" id="3.40.50.2000">
    <property type="entry name" value="Glycogen Phosphorylase B"/>
    <property type="match status" value="2"/>
</dbReference>
<evidence type="ECO:0000313" key="14">
    <source>
        <dbReference type="EMBL" id="PJC22781.1"/>
    </source>
</evidence>
<evidence type="ECO:0000256" key="4">
    <source>
        <dbReference type="ARBA" id="ARBA00022679"/>
    </source>
</evidence>
<name>A0A2M8EJ51_UNCKA</name>
<keyword evidence="4 10" id="KW-0808">Transferase</keyword>
<dbReference type="PANTHER" id="PTHR21015:SF22">
    <property type="entry name" value="GLYCOSYLTRANSFERASE"/>
    <property type="match status" value="1"/>
</dbReference>
<keyword evidence="11" id="KW-0812">Transmembrane</keyword>
<keyword evidence="6 10" id="KW-0573">Peptidoglycan synthesis</keyword>
<dbReference type="Pfam" id="PF04101">
    <property type="entry name" value="Glyco_tran_28_C"/>
    <property type="match status" value="1"/>
</dbReference>
<reference evidence="15" key="1">
    <citation type="submission" date="2017-09" db="EMBL/GenBank/DDBJ databases">
        <title>Depth-based differentiation of microbial function through sediment-hosted aquifers and enrichment of novel symbionts in the deep terrestrial subsurface.</title>
        <authorList>
            <person name="Probst A.J."/>
            <person name="Ladd B."/>
            <person name="Jarett J.K."/>
            <person name="Geller-Mcgrath D.E."/>
            <person name="Sieber C.M.K."/>
            <person name="Emerson J.B."/>
            <person name="Anantharaman K."/>
            <person name="Thomas B.C."/>
            <person name="Malmstrom R."/>
            <person name="Stieglmeier M."/>
            <person name="Klingl A."/>
            <person name="Woyke T."/>
            <person name="Ryan C.M."/>
            <person name="Banfield J.F."/>
        </authorList>
    </citation>
    <scope>NUCLEOTIDE SEQUENCE [LARGE SCALE GENOMIC DNA]</scope>
</reference>
<dbReference type="InterPro" id="IPR007235">
    <property type="entry name" value="Glyco_trans_28_C"/>
</dbReference>
<dbReference type="GO" id="GO:0009252">
    <property type="term" value="P:peptidoglycan biosynthetic process"/>
    <property type="evidence" value="ECO:0007669"/>
    <property type="project" value="UniProtKB-UniRule"/>
</dbReference>
<evidence type="ECO:0000256" key="11">
    <source>
        <dbReference type="SAM" id="Phobius"/>
    </source>
</evidence>
<dbReference type="GO" id="GO:0051991">
    <property type="term" value="F:UDP-N-acetyl-D-glucosamine:N-acetylmuramoyl-L-alanyl-D-glutamyl-meso-2,6-diaminopimelyl-D-alanyl-D-alanine-diphosphoundecaprenol 4-beta-N-acetylglucosaminlytransferase activity"/>
    <property type="evidence" value="ECO:0007669"/>
    <property type="project" value="RHEA"/>
</dbReference>
<feature type="binding site" evidence="10">
    <location>
        <position position="295"/>
    </location>
    <ligand>
        <name>UDP-N-acetyl-alpha-D-glucosamine</name>
        <dbReference type="ChEBI" id="CHEBI:57705"/>
    </ligand>
</feature>
<dbReference type="PANTHER" id="PTHR21015">
    <property type="entry name" value="UDP-N-ACETYLGLUCOSAMINE--N-ACETYLMURAMYL-(PENTAPEPTIDE) PYROPHOSPHORYL-UNDECAPRENOL N-ACETYLGLUCOSAMINE TRANSFERASE 1"/>
    <property type="match status" value="1"/>
</dbReference>
<comment type="pathway">
    <text evidence="10">Cell wall biogenesis; peptidoglycan biosynthesis.</text>
</comment>
<evidence type="ECO:0000259" key="13">
    <source>
        <dbReference type="Pfam" id="PF04101"/>
    </source>
</evidence>
<dbReference type="InterPro" id="IPR006009">
    <property type="entry name" value="GlcNAc_MurG"/>
</dbReference>
<comment type="similarity">
    <text evidence="10">Belongs to the glycosyltransferase 28 family. MurG subfamily.</text>
</comment>
<feature type="binding site" evidence="10">
    <location>
        <begin position="11"/>
        <end position="13"/>
    </location>
    <ligand>
        <name>UDP-N-acetyl-alpha-D-glucosamine</name>
        <dbReference type="ChEBI" id="CHEBI:57705"/>
    </ligand>
</feature>
<evidence type="ECO:0000256" key="7">
    <source>
        <dbReference type="ARBA" id="ARBA00023136"/>
    </source>
</evidence>
<comment type="function">
    <text evidence="10">Cell wall formation. Catalyzes the transfer of a GlcNAc subunit on undecaprenyl-pyrophosphoryl-MurNAc-pentapeptide (lipid intermediate I) to form undecaprenyl-pyrophosphoryl-MurNAc-(pentapeptide)GlcNAc (lipid intermediate II).</text>
</comment>
<comment type="caution">
    <text evidence="10">Lacks conserved residue(s) required for the propagation of feature annotation.</text>
</comment>
<evidence type="ECO:0000259" key="12">
    <source>
        <dbReference type="Pfam" id="PF03033"/>
    </source>
</evidence>
<dbReference type="AlphaFoldDB" id="A0A2M8EJ51"/>
<dbReference type="EMBL" id="PFSK01000019">
    <property type="protein sequence ID" value="PJC22781.1"/>
    <property type="molecule type" value="Genomic_DNA"/>
</dbReference>